<gene>
    <name evidence="1" type="ORF">GNF81_21720</name>
</gene>
<dbReference type="AlphaFoldDB" id="A0AAW9J9T1"/>
<dbReference type="EMBL" id="WNVG01001492">
    <property type="protein sequence ID" value="MDZ5035303.1"/>
    <property type="molecule type" value="Genomic_DNA"/>
</dbReference>
<sequence>MRLLREDQIFIASGPGIYIYEGDKYCHLAFLNSRIASYYIKVLTPKLTISATYIGKIPVVKGILNDTILSGVSQDIVKLKDSYNSKRPINYEYKVDEFIKYNS</sequence>
<evidence type="ECO:0000313" key="1">
    <source>
        <dbReference type="EMBL" id="MDZ5035303.1"/>
    </source>
</evidence>
<accession>A0AAW9J9T1</accession>
<dbReference type="RefSeq" id="WP_322413619.1">
    <property type="nucleotide sequence ID" value="NZ_WNVG01001492.1"/>
</dbReference>
<evidence type="ECO:0000313" key="2">
    <source>
        <dbReference type="Proteomes" id="UP001289066"/>
    </source>
</evidence>
<organism evidence="1 2">
    <name type="scientific">Clostridium perfringens</name>
    <dbReference type="NCBI Taxonomy" id="1502"/>
    <lineage>
        <taxon>Bacteria</taxon>
        <taxon>Bacillati</taxon>
        <taxon>Bacillota</taxon>
        <taxon>Clostridia</taxon>
        <taxon>Eubacteriales</taxon>
        <taxon>Clostridiaceae</taxon>
        <taxon>Clostridium</taxon>
    </lineage>
</organism>
<reference evidence="1" key="1">
    <citation type="submission" date="2019-11" db="EMBL/GenBank/DDBJ databases">
        <title>Characterization of Clostridium perfringens isolates from swine manure treated agricultural soils.</title>
        <authorList>
            <person name="Wushke S.T."/>
        </authorList>
    </citation>
    <scope>NUCLEOTIDE SEQUENCE</scope>
    <source>
        <strain evidence="1">X15</strain>
    </source>
</reference>
<name>A0AAW9J9T1_CLOPF</name>
<dbReference type="Proteomes" id="UP001289066">
    <property type="component" value="Unassembled WGS sequence"/>
</dbReference>
<comment type="caution">
    <text evidence="1">The sequence shown here is derived from an EMBL/GenBank/DDBJ whole genome shotgun (WGS) entry which is preliminary data.</text>
</comment>
<proteinExistence type="predicted"/>
<feature type="non-terminal residue" evidence="1">
    <location>
        <position position="103"/>
    </location>
</feature>
<protein>
    <submittedName>
        <fullName evidence="1">Uncharacterized protein</fullName>
    </submittedName>
</protein>